<dbReference type="PANTHER" id="PTHR33653:SF1">
    <property type="entry name" value="RIBONUCLEASE VAPC2"/>
    <property type="match status" value="1"/>
</dbReference>
<evidence type="ECO:0000256" key="3">
    <source>
        <dbReference type="ARBA" id="ARBA00022722"/>
    </source>
</evidence>
<keyword evidence="2" id="KW-1277">Toxin-antitoxin system</keyword>
<evidence type="ECO:0000259" key="8">
    <source>
        <dbReference type="Pfam" id="PF01850"/>
    </source>
</evidence>
<evidence type="ECO:0000256" key="1">
    <source>
        <dbReference type="ARBA" id="ARBA00001946"/>
    </source>
</evidence>
<gene>
    <name evidence="9" type="ORF">GCM10022210_37120</name>
</gene>
<accession>A0ABP7QI44</accession>
<organism evidence="9 10">
    <name type="scientific">Mucilaginibacter dorajii</name>
    <dbReference type="NCBI Taxonomy" id="692994"/>
    <lineage>
        <taxon>Bacteria</taxon>
        <taxon>Pseudomonadati</taxon>
        <taxon>Bacteroidota</taxon>
        <taxon>Sphingobacteriia</taxon>
        <taxon>Sphingobacteriales</taxon>
        <taxon>Sphingobacteriaceae</taxon>
        <taxon>Mucilaginibacter</taxon>
    </lineage>
</organism>
<keyword evidence="6" id="KW-0460">Magnesium</keyword>
<keyword evidence="10" id="KW-1185">Reference proteome</keyword>
<keyword evidence="4" id="KW-0479">Metal-binding</keyword>
<evidence type="ECO:0000313" key="9">
    <source>
        <dbReference type="EMBL" id="GAA3982232.1"/>
    </source>
</evidence>
<dbReference type="PANTHER" id="PTHR33653">
    <property type="entry name" value="RIBONUCLEASE VAPC2"/>
    <property type="match status" value="1"/>
</dbReference>
<evidence type="ECO:0000256" key="6">
    <source>
        <dbReference type="ARBA" id="ARBA00022842"/>
    </source>
</evidence>
<dbReference type="EMBL" id="BAAAZC010000026">
    <property type="protein sequence ID" value="GAA3982232.1"/>
    <property type="molecule type" value="Genomic_DNA"/>
</dbReference>
<evidence type="ECO:0000256" key="2">
    <source>
        <dbReference type="ARBA" id="ARBA00022649"/>
    </source>
</evidence>
<evidence type="ECO:0000313" key="10">
    <source>
        <dbReference type="Proteomes" id="UP001500742"/>
    </source>
</evidence>
<dbReference type="RefSeq" id="WP_259093815.1">
    <property type="nucleotide sequence ID" value="NZ_BAAAZC010000026.1"/>
</dbReference>
<dbReference type="SUPFAM" id="SSF88723">
    <property type="entry name" value="PIN domain-like"/>
    <property type="match status" value="1"/>
</dbReference>
<name>A0ABP7QI44_9SPHI</name>
<dbReference type="Pfam" id="PF01850">
    <property type="entry name" value="PIN"/>
    <property type="match status" value="1"/>
</dbReference>
<evidence type="ECO:0000256" key="7">
    <source>
        <dbReference type="ARBA" id="ARBA00038093"/>
    </source>
</evidence>
<keyword evidence="3" id="KW-0540">Nuclease</keyword>
<evidence type="ECO:0000256" key="5">
    <source>
        <dbReference type="ARBA" id="ARBA00022801"/>
    </source>
</evidence>
<dbReference type="CDD" id="cd09881">
    <property type="entry name" value="PIN_VapC4-5_FitB-like"/>
    <property type="match status" value="1"/>
</dbReference>
<reference evidence="10" key="1">
    <citation type="journal article" date="2019" name="Int. J. Syst. Evol. Microbiol.">
        <title>The Global Catalogue of Microorganisms (GCM) 10K type strain sequencing project: providing services to taxonomists for standard genome sequencing and annotation.</title>
        <authorList>
            <consortium name="The Broad Institute Genomics Platform"/>
            <consortium name="The Broad Institute Genome Sequencing Center for Infectious Disease"/>
            <person name="Wu L."/>
            <person name="Ma J."/>
        </authorList>
    </citation>
    <scope>NUCLEOTIDE SEQUENCE [LARGE SCALE GENOMIC DNA]</scope>
    <source>
        <strain evidence="10">JCM 16601</strain>
    </source>
</reference>
<proteinExistence type="inferred from homology"/>
<evidence type="ECO:0000256" key="4">
    <source>
        <dbReference type="ARBA" id="ARBA00022723"/>
    </source>
</evidence>
<dbReference type="InterPro" id="IPR029060">
    <property type="entry name" value="PIN-like_dom_sf"/>
</dbReference>
<feature type="domain" description="PIN" evidence="8">
    <location>
        <begin position="4"/>
        <end position="133"/>
    </location>
</feature>
<comment type="caution">
    <text evidence="9">The sequence shown here is derived from an EMBL/GenBank/DDBJ whole genome shotgun (WGS) entry which is preliminary data.</text>
</comment>
<protein>
    <recommendedName>
        <fullName evidence="8">PIN domain-containing protein</fullName>
    </recommendedName>
</protein>
<comment type="cofactor">
    <cofactor evidence="1">
        <name>Mg(2+)</name>
        <dbReference type="ChEBI" id="CHEBI:18420"/>
    </cofactor>
</comment>
<dbReference type="InterPro" id="IPR002716">
    <property type="entry name" value="PIN_dom"/>
</dbReference>
<comment type="similarity">
    <text evidence="7">Belongs to the PINc/VapC protein family.</text>
</comment>
<dbReference type="Proteomes" id="UP001500742">
    <property type="component" value="Unassembled WGS sequence"/>
</dbReference>
<dbReference type="Gene3D" id="3.40.50.1010">
    <property type="entry name" value="5'-nuclease"/>
    <property type="match status" value="1"/>
</dbReference>
<sequence length="148" mass="17140">MSLLLDTNILFHLSKEPKKRLLNTVINPDGHKLYVSVVTLGEIRSIALRNNWGKDKWNAIEVLLKTVFLIDINENLVETYAQIDTFSQRRNPSFNDYQFATPRNMGKNDLWIASTAALLNLTLVTTDKDFDHLHKVFLEVRLINPEKF</sequence>
<dbReference type="InterPro" id="IPR050556">
    <property type="entry name" value="Type_II_TA_system_RNase"/>
</dbReference>
<keyword evidence="5" id="KW-0378">Hydrolase</keyword>